<dbReference type="PROSITE" id="PS50977">
    <property type="entry name" value="HTH_TETR_2"/>
    <property type="match status" value="1"/>
</dbReference>
<keyword evidence="5" id="KW-1185">Reference proteome</keyword>
<dbReference type="Pfam" id="PF17933">
    <property type="entry name" value="TetR_C_25"/>
    <property type="match status" value="1"/>
</dbReference>
<dbReference type="PRINTS" id="PR00455">
    <property type="entry name" value="HTHTETR"/>
</dbReference>
<keyword evidence="1 2" id="KW-0238">DNA-binding</keyword>
<dbReference type="Gene3D" id="1.10.357.10">
    <property type="entry name" value="Tetracycline Repressor, domain 2"/>
    <property type="match status" value="1"/>
</dbReference>
<evidence type="ECO:0000313" key="4">
    <source>
        <dbReference type="EMBL" id="MDQ0371758.1"/>
    </source>
</evidence>
<dbReference type="Proteomes" id="UP001239626">
    <property type="component" value="Unassembled WGS sequence"/>
</dbReference>
<evidence type="ECO:0000256" key="1">
    <source>
        <dbReference type="ARBA" id="ARBA00023125"/>
    </source>
</evidence>
<feature type="domain" description="HTH tetR-type" evidence="3">
    <location>
        <begin position="14"/>
        <end position="73"/>
    </location>
</feature>
<protein>
    <submittedName>
        <fullName evidence="4">AcrR family transcriptional regulator</fullName>
    </submittedName>
</protein>
<reference evidence="4 5" key="1">
    <citation type="submission" date="2023-07" db="EMBL/GenBank/DDBJ databases">
        <title>Sorghum-associated microbial communities from plants grown in Nebraska, USA.</title>
        <authorList>
            <person name="Schachtman D."/>
        </authorList>
    </citation>
    <scope>NUCLEOTIDE SEQUENCE [LARGE SCALE GENOMIC DNA]</scope>
    <source>
        <strain evidence="4 5">BE332</strain>
    </source>
</reference>
<dbReference type="Pfam" id="PF00440">
    <property type="entry name" value="TetR_N"/>
    <property type="match status" value="1"/>
</dbReference>
<dbReference type="SUPFAM" id="SSF46689">
    <property type="entry name" value="Homeodomain-like"/>
    <property type="match status" value="1"/>
</dbReference>
<accession>A0ABU0E939</accession>
<comment type="caution">
    <text evidence="4">The sequence shown here is derived from an EMBL/GenBank/DDBJ whole genome shotgun (WGS) entry which is preliminary data.</text>
</comment>
<sequence>MHTAASRAVRASDLTARARIRDAAIACFADEGFDASFRTIAQRAGVSPGLITHHFGSKTALRAECDAEVLRHYQELKTSSLADPSASLLQNLTGPSTAAPLVVYLLRAIHAGGKPAQEFLEHLIDGVREVMRVGVETGVVRPSRDEEARLRYLTYQTMGALLIQFLTSPGATPEEFVTSARDGQRDQILPTLELFTEGFLTTRRMLDDYLLYVGDPPR</sequence>
<proteinExistence type="predicted"/>
<gene>
    <name evidence="4" type="ORF">J2X26_000055</name>
</gene>
<evidence type="ECO:0000256" key="2">
    <source>
        <dbReference type="PROSITE-ProRule" id="PRU00335"/>
    </source>
</evidence>
<organism evidence="4 5">
    <name type="scientific">Cellulomonas humilata</name>
    <dbReference type="NCBI Taxonomy" id="144055"/>
    <lineage>
        <taxon>Bacteria</taxon>
        <taxon>Bacillati</taxon>
        <taxon>Actinomycetota</taxon>
        <taxon>Actinomycetes</taxon>
        <taxon>Micrococcales</taxon>
        <taxon>Cellulomonadaceae</taxon>
        <taxon>Cellulomonas</taxon>
    </lineage>
</organism>
<dbReference type="RefSeq" id="WP_307488795.1">
    <property type="nucleotide sequence ID" value="NZ_JAUSVB010000001.1"/>
</dbReference>
<evidence type="ECO:0000313" key="5">
    <source>
        <dbReference type="Proteomes" id="UP001239626"/>
    </source>
</evidence>
<dbReference type="EMBL" id="JAUSVB010000001">
    <property type="protein sequence ID" value="MDQ0371758.1"/>
    <property type="molecule type" value="Genomic_DNA"/>
</dbReference>
<evidence type="ECO:0000259" key="3">
    <source>
        <dbReference type="PROSITE" id="PS50977"/>
    </source>
</evidence>
<name>A0ABU0E939_9CELL</name>
<dbReference type="InterPro" id="IPR050109">
    <property type="entry name" value="HTH-type_TetR-like_transc_reg"/>
</dbReference>
<dbReference type="InterPro" id="IPR041484">
    <property type="entry name" value="TetR_C_25"/>
</dbReference>
<dbReference type="InterPro" id="IPR009057">
    <property type="entry name" value="Homeodomain-like_sf"/>
</dbReference>
<feature type="DNA-binding region" description="H-T-H motif" evidence="2">
    <location>
        <begin position="36"/>
        <end position="55"/>
    </location>
</feature>
<dbReference type="InterPro" id="IPR001647">
    <property type="entry name" value="HTH_TetR"/>
</dbReference>
<dbReference type="PANTHER" id="PTHR30055">
    <property type="entry name" value="HTH-TYPE TRANSCRIPTIONAL REGULATOR RUTR"/>
    <property type="match status" value="1"/>
</dbReference>
<dbReference type="PANTHER" id="PTHR30055:SF146">
    <property type="entry name" value="HTH-TYPE TRANSCRIPTIONAL DUAL REGULATOR CECR"/>
    <property type="match status" value="1"/>
</dbReference>